<dbReference type="Proteomes" id="UP000679307">
    <property type="component" value="Chromosome"/>
</dbReference>
<gene>
    <name evidence="1" type="ORF">ENKNEFLB_00435</name>
</gene>
<protein>
    <submittedName>
        <fullName evidence="1">Uncharacterized protein</fullName>
    </submittedName>
</protein>
<dbReference type="RefSeq" id="WP_214057696.1">
    <property type="nucleotide sequence ID" value="NZ_BAAAHS010000303.1"/>
</dbReference>
<proteinExistence type="predicted"/>
<dbReference type="EMBL" id="CP075371">
    <property type="protein sequence ID" value="QVT78063.1"/>
    <property type="molecule type" value="Genomic_DNA"/>
</dbReference>
<evidence type="ECO:0000313" key="2">
    <source>
        <dbReference type="Proteomes" id="UP000679307"/>
    </source>
</evidence>
<evidence type="ECO:0000313" key="1">
    <source>
        <dbReference type="EMBL" id="QVT78063.1"/>
    </source>
</evidence>
<organism evidence="1 2">
    <name type="scientific">Nocardioides aquaticus</name>
    <dbReference type="NCBI Taxonomy" id="160826"/>
    <lineage>
        <taxon>Bacteria</taxon>
        <taxon>Bacillati</taxon>
        <taxon>Actinomycetota</taxon>
        <taxon>Actinomycetes</taxon>
        <taxon>Propionibacteriales</taxon>
        <taxon>Nocardioidaceae</taxon>
        <taxon>Nocardioides</taxon>
    </lineage>
</organism>
<accession>A0ABX8EHC9</accession>
<sequence length="218" mass="23493">MTGPEDRRDPVTAAIGFLEAPTDDVAASLRAWRAQIHGAADVEHLSGGLKENVGRLEPLTGRVRPRELVVGTAGGRWTALFDCGVRGGDPVASVGHLSRSMGVQGVVVVCVAEGAVRGQAARQLQLFGPLPTDFLNYVRTISVVQDGSRWRFDAHGVVQDFEEVEAYAARRVEDRLTPEMLQRYCRALGLEPFAPDFYAGPSRLVTNPSAPVVGDWSG</sequence>
<reference evidence="1 2" key="1">
    <citation type="submission" date="2021-05" db="EMBL/GenBank/DDBJ databases">
        <title>Complete genome of Nocardioides aquaticus KCTC 9944T isolated from meromictic and hypersaline Ekho Lake, Antarctica.</title>
        <authorList>
            <person name="Hwang K."/>
            <person name="Kim K.M."/>
            <person name="Choe H."/>
        </authorList>
    </citation>
    <scope>NUCLEOTIDE SEQUENCE [LARGE SCALE GENOMIC DNA]</scope>
    <source>
        <strain evidence="1 2">KCTC 9944</strain>
    </source>
</reference>
<keyword evidence="2" id="KW-1185">Reference proteome</keyword>
<name>A0ABX8EHC9_9ACTN</name>